<dbReference type="GO" id="GO:0007059">
    <property type="term" value="P:chromosome segregation"/>
    <property type="evidence" value="ECO:0007669"/>
    <property type="project" value="UniProtKB-KW"/>
</dbReference>
<dbReference type="GO" id="GO:0005694">
    <property type="term" value="C:chromosome"/>
    <property type="evidence" value="ECO:0007669"/>
    <property type="project" value="TreeGrafter"/>
</dbReference>
<reference evidence="5 6" key="1">
    <citation type="submission" date="2020-08" db="EMBL/GenBank/DDBJ databases">
        <title>Genomic Encyclopedia of Type Strains, Phase IV (KMG-IV): sequencing the most valuable type-strain genomes for metagenomic binning, comparative biology and taxonomic classification.</title>
        <authorList>
            <person name="Goeker M."/>
        </authorList>
    </citation>
    <scope>NUCLEOTIDE SEQUENCE [LARGE SCALE GENOMIC DNA]</scope>
    <source>
        <strain evidence="5 6">DSM 12252</strain>
    </source>
</reference>
<organism evidence="5 6">
    <name type="scientific">Prosthecobacter vanneervenii</name>
    <dbReference type="NCBI Taxonomy" id="48466"/>
    <lineage>
        <taxon>Bacteria</taxon>
        <taxon>Pseudomonadati</taxon>
        <taxon>Verrucomicrobiota</taxon>
        <taxon>Verrucomicrobiia</taxon>
        <taxon>Verrucomicrobiales</taxon>
        <taxon>Verrucomicrobiaceae</taxon>
        <taxon>Prosthecobacter</taxon>
    </lineage>
</organism>
<dbReference type="GO" id="GO:0003677">
    <property type="term" value="F:DNA binding"/>
    <property type="evidence" value="ECO:0007669"/>
    <property type="project" value="UniProtKB-KW"/>
</dbReference>
<dbReference type="InterPro" id="IPR003115">
    <property type="entry name" value="ParB_N"/>
</dbReference>
<evidence type="ECO:0000256" key="2">
    <source>
        <dbReference type="ARBA" id="ARBA00022829"/>
    </source>
</evidence>
<feature type="domain" description="ParB-like N-terminal" evidence="4">
    <location>
        <begin position="39"/>
        <end position="128"/>
    </location>
</feature>
<dbReference type="Pfam" id="PF17762">
    <property type="entry name" value="HTH_ParB"/>
    <property type="match status" value="1"/>
</dbReference>
<comment type="caution">
    <text evidence="5">The sequence shown here is derived from an EMBL/GenBank/DDBJ whole genome shotgun (WGS) entry which is preliminary data.</text>
</comment>
<protein>
    <submittedName>
        <fullName evidence="5">ParB family chromosome partitioning protein</fullName>
    </submittedName>
</protein>
<comment type="similarity">
    <text evidence="1">Belongs to the ParB family.</text>
</comment>
<dbReference type="InterPro" id="IPR036086">
    <property type="entry name" value="ParB/Sulfiredoxin_sf"/>
</dbReference>
<dbReference type="InterPro" id="IPR004437">
    <property type="entry name" value="ParB/RepB/Spo0J"/>
</dbReference>
<evidence type="ECO:0000256" key="1">
    <source>
        <dbReference type="ARBA" id="ARBA00006295"/>
    </source>
</evidence>
<dbReference type="FunFam" id="1.10.10.2830:FF:000001">
    <property type="entry name" value="Chromosome partitioning protein ParB"/>
    <property type="match status" value="1"/>
</dbReference>
<dbReference type="Gene3D" id="3.90.1530.30">
    <property type="match status" value="1"/>
</dbReference>
<evidence type="ECO:0000313" key="6">
    <source>
        <dbReference type="Proteomes" id="UP000590740"/>
    </source>
</evidence>
<evidence type="ECO:0000313" key="5">
    <source>
        <dbReference type="EMBL" id="MBB5035512.1"/>
    </source>
</evidence>
<dbReference type="SUPFAM" id="SSF109709">
    <property type="entry name" value="KorB DNA-binding domain-like"/>
    <property type="match status" value="1"/>
</dbReference>
<dbReference type="Gene3D" id="1.10.10.2830">
    <property type="match status" value="1"/>
</dbReference>
<dbReference type="PANTHER" id="PTHR33375">
    <property type="entry name" value="CHROMOSOME-PARTITIONING PROTEIN PARB-RELATED"/>
    <property type="match status" value="1"/>
</dbReference>
<evidence type="ECO:0000256" key="3">
    <source>
        <dbReference type="ARBA" id="ARBA00023125"/>
    </source>
</evidence>
<dbReference type="CDD" id="cd16393">
    <property type="entry name" value="SPO0J_N"/>
    <property type="match status" value="1"/>
</dbReference>
<dbReference type="Pfam" id="PF23552">
    <property type="entry name" value="ParB_C"/>
    <property type="match status" value="1"/>
</dbReference>
<dbReference type="RefSeq" id="WP_184344388.1">
    <property type="nucleotide sequence ID" value="NZ_JACHIG010000018.1"/>
</dbReference>
<accession>A0A7W7YG28</accession>
<name>A0A7W7YG28_9BACT</name>
<proteinExistence type="inferred from homology"/>
<dbReference type="InterPro" id="IPR050336">
    <property type="entry name" value="Chromosome_partition/occlusion"/>
</dbReference>
<dbReference type="FunFam" id="3.90.1530.30:FF:000001">
    <property type="entry name" value="Chromosome partitioning protein ParB"/>
    <property type="match status" value="1"/>
</dbReference>
<evidence type="ECO:0000259" key="4">
    <source>
        <dbReference type="SMART" id="SM00470"/>
    </source>
</evidence>
<dbReference type="SMART" id="SM00470">
    <property type="entry name" value="ParB"/>
    <property type="match status" value="1"/>
</dbReference>
<keyword evidence="2" id="KW-0159">Chromosome partition</keyword>
<dbReference type="InterPro" id="IPR057240">
    <property type="entry name" value="ParB_dimer_C"/>
</dbReference>
<dbReference type="Proteomes" id="UP000590740">
    <property type="component" value="Unassembled WGS sequence"/>
</dbReference>
<gene>
    <name evidence="5" type="ORF">HNQ65_005123</name>
</gene>
<dbReference type="NCBIfam" id="TIGR00180">
    <property type="entry name" value="parB_part"/>
    <property type="match status" value="1"/>
</dbReference>
<dbReference type="EMBL" id="JACHIG010000018">
    <property type="protein sequence ID" value="MBB5035512.1"/>
    <property type="molecule type" value="Genomic_DNA"/>
</dbReference>
<dbReference type="Pfam" id="PF02195">
    <property type="entry name" value="ParB_N"/>
    <property type="match status" value="1"/>
</dbReference>
<keyword evidence="3" id="KW-0238">DNA-binding</keyword>
<keyword evidence="6" id="KW-1185">Reference proteome</keyword>
<dbReference type="SUPFAM" id="SSF110849">
    <property type="entry name" value="ParB/Sulfiredoxin"/>
    <property type="match status" value="1"/>
</dbReference>
<sequence length="303" mass="33412">MAKPVLGKGLGALISASPAVSGVARVPALAQPAPGDVVNRVTLDQVVPSPLQPRKEFQSEMLTELMESIREHGIIQPLIVRRVNGKLELIAGERRFRASRELGLKEVPVIVREASDKDVLEMALIENLQREGLNPIEEAQAYSRLAKDFQMRQEDIAQRVGKNRATVANTMRLLELPGGIRDMLVGGKISTGHAKVLLMLKQHEEQERVAHQIVAKSLTVRATEKAVDAILHPPPPPAPKPTETDLTRAIQAVEQKLIQHLTTNVSIHHGEKKGRIEIDYYGVEDLNRILSVIGVEEEAFAEE</sequence>
<dbReference type="PANTHER" id="PTHR33375:SF1">
    <property type="entry name" value="CHROMOSOME-PARTITIONING PROTEIN PARB-RELATED"/>
    <property type="match status" value="1"/>
</dbReference>
<dbReference type="AlphaFoldDB" id="A0A7W7YG28"/>
<dbReference type="InterPro" id="IPR041468">
    <property type="entry name" value="HTH_ParB/Spo0J"/>
</dbReference>